<dbReference type="PaxDb" id="3880-AES86965"/>
<dbReference type="AlphaFoldDB" id="G7JQ89"/>
<protein>
    <submittedName>
        <fullName evidence="1 2">Uncharacterized protein</fullName>
    </submittedName>
</protein>
<proteinExistence type="predicted"/>
<evidence type="ECO:0000313" key="3">
    <source>
        <dbReference type="Proteomes" id="UP000002051"/>
    </source>
</evidence>
<name>G7JQ89_MEDTR</name>
<dbReference type="EnsemblPlants" id="AES86965">
    <property type="protein sequence ID" value="AES86965"/>
    <property type="gene ID" value="MTR_4g017590"/>
</dbReference>
<dbReference type="EMBL" id="CM001220">
    <property type="protein sequence ID" value="AES86965.1"/>
    <property type="molecule type" value="Genomic_DNA"/>
</dbReference>
<evidence type="ECO:0000313" key="2">
    <source>
        <dbReference type="EnsemblPlants" id="AES86965"/>
    </source>
</evidence>
<keyword evidence="3" id="KW-1185">Reference proteome</keyword>
<evidence type="ECO:0000313" key="1">
    <source>
        <dbReference type="EMBL" id="AES86965.1"/>
    </source>
</evidence>
<dbReference type="HOGENOM" id="CLU_2674810_0_0_1"/>
<organism evidence="1 3">
    <name type="scientific">Medicago truncatula</name>
    <name type="common">Barrel medic</name>
    <name type="synonym">Medicago tribuloides</name>
    <dbReference type="NCBI Taxonomy" id="3880"/>
    <lineage>
        <taxon>Eukaryota</taxon>
        <taxon>Viridiplantae</taxon>
        <taxon>Streptophyta</taxon>
        <taxon>Embryophyta</taxon>
        <taxon>Tracheophyta</taxon>
        <taxon>Spermatophyta</taxon>
        <taxon>Magnoliopsida</taxon>
        <taxon>eudicotyledons</taxon>
        <taxon>Gunneridae</taxon>
        <taxon>Pentapetalae</taxon>
        <taxon>rosids</taxon>
        <taxon>fabids</taxon>
        <taxon>Fabales</taxon>
        <taxon>Fabaceae</taxon>
        <taxon>Papilionoideae</taxon>
        <taxon>50 kb inversion clade</taxon>
        <taxon>NPAAA clade</taxon>
        <taxon>Hologalegina</taxon>
        <taxon>IRL clade</taxon>
        <taxon>Trifolieae</taxon>
        <taxon>Medicago</taxon>
    </lineage>
</organism>
<gene>
    <name evidence="1" type="ordered locus">MTR_4g017590</name>
</gene>
<sequence>MKRRNKLWRTVLMEYHNRSGSALCTLIELVRFVTLNAIYTSLKLEKSRVWMNMDLMDHIATPNSDERRVKKKIEM</sequence>
<reference evidence="1 3" key="1">
    <citation type="journal article" date="2011" name="Nature">
        <title>The Medicago genome provides insight into the evolution of rhizobial symbioses.</title>
        <authorList>
            <person name="Young N.D."/>
            <person name="Debelle F."/>
            <person name="Oldroyd G.E."/>
            <person name="Geurts R."/>
            <person name="Cannon S.B."/>
            <person name="Udvardi M.K."/>
            <person name="Benedito V.A."/>
            <person name="Mayer K.F."/>
            <person name="Gouzy J."/>
            <person name="Schoof H."/>
            <person name="Van de Peer Y."/>
            <person name="Proost S."/>
            <person name="Cook D.R."/>
            <person name="Meyers B.C."/>
            <person name="Spannagl M."/>
            <person name="Cheung F."/>
            <person name="De Mita S."/>
            <person name="Krishnakumar V."/>
            <person name="Gundlach H."/>
            <person name="Zhou S."/>
            <person name="Mudge J."/>
            <person name="Bharti A.K."/>
            <person name="Murray J.D."/>
            <person name="Naoumkina M.A."/>
            <person name="Rosen B."/>
            <person name="Silverstein K.A."/>
            <person name="Tang H."/>
            <person name="Rombauts S."/>
            <person name="Zhao P.X."/>
            <person name="Zhou P."/>
            <person name="Barbe V."/>
            <person name="Bardou P."/>
            <person name="Bechner M."/>
            <person name="Bellec A."/>
            <person name="Berger A."/>
            <person name="Berges H."/>
            <person name="Bidwell S."/>
            <person name="Bisseling T."/>
            <person name="Choisne N."/>
            <person name="Couloux A."/>
            <person name="Denny R."/>
            <person name="Deshpande S."/>
            <person name="Dai X."/>
            <person name="Doyle J.J."/>
            <person name="Dudez A.M."/>
            <person name="Farmer A.D."/>
            <person name="Fouteau S."/>
            <person name="Franken C."/>
            <person name="Gibelin C."/>
            <person name="Gish J."/>
            <person name="Goldstein S."/>
            <person name="Gonzalez A.J."/>
            <person name="Green P.J."/>
            <person name="Hallab A."/>
            <person name="Hartog M."/>
            <person name="Hua A."/>
            <person name="Humphray S.J."/>
            <person name="Jeong D.H."/>
            <person name="Jing Y."/>
            <person name="Jocker A."/>
            <person name="Kenton S.M."/>
            <person name="Kim D.J."/>
            <person name="Klee K."/>
            <person name="Lai H."/>
            <person name="Lang C."/>
            <person name="Lin S."/>
            <person name="Macmil S.L."/>
            <person name="Magdelenat G."/>
            <person name="Matthews L."/>
            <person name="McCorrison J."/>
            <person name="Monaghan E.L."/>
            <person name="Mun J.H."/>
            <person name="Najar F.Z."/>
            <person name="Nicholson C."/>
            <person name="Noirot C."/>
            <person name="O'Bleness M."/>
            <person name="Paule C.R."/>
            <person name="Poulain J."/>
            <person name="Prion F."/>
            <person name="Qin B."/>
            <person name="Qu C."/>
            <person name="Retzel E.F."/>
            <person name="Riddle C."/>
            <person name="Sallet E."/>
            <person name="Samain S."/>
            <person name="Samson N."/>
            <person name="Sanders I."/>
            <person name="Saurat O."/>
            <person name="Scarpelli C."/>
            <person name="Schiex T."/>
            <person name="Segurens B."/>
            <person name="Severin A.J."/>
            <person name="Sherrier D.J."/>
            <person name="Shi R."/>
            <person name="Sims S."/>
            <person name="Singer S.R."/>
            <person name="Sinharoy S."/>
            <person name="Sterck L."/>
            <person name="Viollet A."/>
            <person name="Wang B.B."/>
            <person name="Wang K."/>
            <person name="Wang M."/>
            <person name="Wang X."/>
            <person name="Warfsmann J."/>
            <person name="Weissenbach J."/>
            <person name="White D.D."/>
            <person name="White J.D."/>
            <person name="Wiley G.B."/>
            <person name="Wincker P."/>
            <person name="Xing Y."/>
            <person name="Yang L."/>
            <person name="Yao Z."/>
            <person name="Ying F."/>
            <person name="Zhai J."/>
            <person name="Zhou L."/>
            <person name="Zuber A."/>
            <person name="Denarie J."/>
            <person name="Dixon R.A."/>
            <person name="May G.D."/>
            <person name="Schwartz D.C."/>
            <person name="Rogers J."/>
            <person name="Quetier F."/>
            <person name="Town C.D."/>
            <person name="Roe B.A."/>
        </authorList>
    </citation>
    <scope>NUCLEOTIDE SEQUENCE [LARGE SCALE GENOMIC DNA]</scope>
    <source>
        <strain evidence="1">A17</strain>
        <strain evidence="2 3">cv. Jemalong A17</strain>
    </source>
</reference>
<accession>G7JQ89</accession>
<reference evidence="1 3" key="2">
    <citation type="journal article" date="2014" name="BMC Genomics">
        <title>An improved genome release (version Mt4.0) for the model legume Medicago truncatula.</title>
        <authorList>
            <person name="Tang H."/>
            <person name="Krishnakumar V."/>
            <person name="Bidwell S."/>
            <person name="Rosen B."/>
            <person name="Chan A."/>
            <person name="Zhou S."/>
            <person name="Gentzbittel L."/>
            <person name="Childs K.L."/>
            <person name="Yandell M."/>
            <person name="Gundlach H."/>
            <person name="Mayer K.F."/>
            <person name="Schwartz D.C."/>
            <person name="Town C.D."/>
        </authorList>
    </citation>
    <scope>GENOME REANNOTATION</scope>
    <source>
        <strain evidence="2 3">cv. Jemalong A17</strain>
    </source>
</reference>
<reference evidence="2" key="3">
    <citation type="submission" date="2015-04" db="UniProtKB">
        <authorList>
            <consortium name="EnsemblPlants"/>
        </authorList>
    </citation>
    <scope>IDENTIFICATION</scope>
    <source>
        <strain evidence="2">cv. Jemalong A17</strain>
    </source>
</reference>
<dbReference type="Proteomes" id="UP000002051">
    <property type="component" value="Chromosome 4"/>
</dbReference>